<keyword evidence="2" id="KW-0732">Signal</keyword>
<feature type="transmembrane region" description="Helical" evidence="1">
    <location>
        <begin position="121"/>
        <end position="143"/>
    </location>
</feature>
<evidence type="ECO:0000256" key="2">
    <source>
        <dbReference type="SAM" id="SignalP"/>
    </source>
</evidence>
<name>A0A140CAI3_SIPNU</name>
<keyword evidence="1" id="KW-0812">Transmembrane</keyword>
<feature type="transmembrane region" description="Helical" evidence="1">
    <location>
        <begin position="82"/>
        <end position="101"/>
    </location>
</feature>
<proteinExistence type="predicted"/>
<gene>
    <name evidence="3" type="primary">ND6</name>
</gene>
<organism evidence="3">
    <name type="scientific">Sipunculus nudus</name>
    <name type="common">Sipunculan worm</name>
    <dbReference type="NCBI Taxonomy" id="6446"/>
    <lineage>
        <taxon>Eukaryota</taxon>
        <taxon>Metazoa</taxon>
        <taxon>Spiralia</taxon>
        <taxon>Lophotrochozoa</taxon>
        <taxon>Annelida</taxon>
        <taxon>Sipuncula</taxon>
        <taxon>Sipunculidea</taxon>
        <taxon>Golfingiida</taxon>
        <taxon>Sipunculidae</taxon>
        <taxon>Sipunculus</taxon>
    </lineage>
</organism>
<keyword evidence="1" id="KW-1133">Transmembrane helix</keyword>
<evidence type="ECO:0000313" key="3">
    <source>
        <dbReference type="EMBL" id="AMA06955.1"/>
    </source>
</evidence>
<dbReference type="EMBL" id="KP751904">
    <property type="protein sequence ID" value="AMA06955.1"/>
    <property type="molecule type" value="Genomic_DNA"/>
</dbReference>
<feature type="signal peptide" evidence="2">
    <location>
        <begin position="1"/>
        <end position="16"/>
    </location>
</feature>
<geneLocation type="mitochondrion" evidence="3"/>
<evidence type="ECO:0000256" key="1">
    <source>
        <dbReference type="SAM" id="Phobius"/>
    </source>
</evidence>
<feature type="transmembrane region" description="Helical" evidence="1">
    <location>
        <begin position="26"/>
        <end position="44"/>
    </location>
</feature>
<sequence>MSLISLLSLLLAGALALPLAAAPLTLGIWILILGFLSGATISLINSSWMGIITVLIYIGGLNVLFAYFAATAPNKHLFISPMIKLTLISATILTLNMLFYAPTKTNVNTYHSTLQFKEMFIGTNVYILLSLGLILFLALVMVVKVANRASGPLRPFS</sequence>
<feature type="chain" id="PRO_5007301738" evidence="2">
    <location>
        <begin position="17"/>
        <end position="157"/>
    </location>
</feature>
<reference evidence="3" key="1">
    <citation type="submission" date="2015-02" db="EMBL/GenBank/DDBJ databases">
        <title>Comparison analysis of Sipunculus nudus in different places with an integrated molecular and morphological approach.</title>
        <authorList>
            <person name="Song S."/>
            <person name="Qin Y."/>
            <person name="Ding S."/>
        </authorList>
    </citation>
    <scope>NUCLEOTIDE SEQUENCE</scope>
</reference>
<keyword evidence="3" id="KW-0496">Mitochondrion</keyword>
<accession>A0A140CAI3</accession>
<keyword evidence="1" id="KW-0472">Membrane</keyword>
<feature type="transmembrane region" description="Helical" evidence="1">
    <location>
        <begin position="51"/>
        <end position="70"/>
    </location>
</feature>
<protein>
    <submittedName>
        <fullName evidence="3">NADH dehydrogenase subunit 6</fullName>
    </submittedName>
</protein>
<dbReference type="AlphaFoldDB" id="A0A140CAI3"/>